<evidence type="ECO:0000256" key="1">
    <source>
        <dbReference type="ARBA" id="ARBA00001913"/>
    </source>
</evidence>
<evidence type="ECO:0000313" key="10">
    <source>
        <dbReference type="Proteomes" id="UP000315003"/>
    </source>
</evidence>
<evidence type="ECO:0000256" key="5">
    <source>
        <dbReference type="ARBA" id="ARBA00022801"/>
    </source>
</evidence>
<dbReference type="GO" id="GO:0046872">
    <property type="term" value="F:metal ion binding"/>
    <property type="evidence" value="ECO:0007669"/>
    <property type="project" value="UniProtKB-KW"/>
</dbReference>
<evidence type="ECO:0000259" key="8">
    <source>
        <dbReference type="Pfam" id="PF00884"/>
    </source>
</evidence>
<comment type="similarity">
    <text evidence="2">Belongs to the sulfatase family.</text>
</comment>
<comment type="cofactor">
    <cofactor evidence="1">
        <name>Ca(2+)</name>
        <dbReference type="ChEBI" id="CHEBI:29108"/>
    </cofactor>
</comment>
<reference evidence="9 10" key="1">
    <citation type="submission" date="2019-02" db="EMBL/GenBank/DDBJ databases">
        <title>Deep-cultivation of Planctomycetes and their phenomic and genomic characterization uncovers novel biology.</title>
        <authorList>
            <person name="Wiegand S."/>
            <person name="Jogler M."/>
            <person name="Boedeker C."/>
            <person name="Pinto D."/>
            <person name="Vollmers J."/>
            <person name="Rivas-Marin E."/>
            <person name="Kohn T."/>
            <person name="Peeters S.H."/>
            <person name="Heuer A."/>
            <person name="Rast P."/>
            <person name="Oberbeckmann S."/>
            <person name="Bunk B."/>
            <person name="Jeske O."/>
            <person name="Meyerdierks A."/>
            <person name="Storesund J.E."/>
            <person name="Kallscheuer N."/>
            <person name="Luecker S."/>
            <person name="Lage O.M."/>
            <person name="Pohl T."/>
            <person name="Merkel B.J."/>
            <person name="Hornburger P."/>
            <person name="Mueller R.-W."/>
            <person name="Bruemmer F."/>
            <person name="Labrenz M."/>
            <person name="Spormann A.M."/>
            <person name="Op den Camp H."/>
            <person name="Overmann J."/>
            <person name="Amann R."/>
            <person name="Jetten M.S.M."/>
            <person name="Mascher T."/>
            <person name="Medema M.H."/>
            <person name="Devos D.P."/>
            <person name="Kaster A.-K."/>
            <person name="Ovreas L."/>
            <person name="Rohde M."/>
            <person name="Galperin M.Y."/>
            <person name="Jogler C."/>
        </authorList>
    </citation>
    <scope>NUCLEOTIDE SEQUENCE [LARGE SCALE GENOMIC DNA]</scope>
    <source>
        <strain evidence="9 10">SV_7m_r</strain>
    </source>
</reference>
<keyword evidence="6" id="KW-0106">Calcium</keyword>
<keyword evidence="4 7" id="KW-0732">Signal</keyword>
<accession>A0A517SWN5</accession>
<sequence precursor="true">MRFCLFFLLTSLAFPAQAQKKNVLFIAVDDLKPLLNCYGNEHVHSPNIDALTAAGMLFRNAHCQQALCGPSRLSLLTGYYPDTLGIYGMGEERDKFRPKYPDIPTLPQHFKNNGYVTIGTGKIFDPRNVEGDWDGPQDAVSWTQFFGKNPFNHRSSGPTIGGHYHDPALKSLVSKLTKQGKSKGLLGKPLRTYVRDHGGAPAVECYDVPDDAYKDGAIANRGIEQLEKLKDSGKPFFLAIGFVKPHLPFVAPKKYWDLYDREQLQIAPFQQYPDAAPACAETPYVEARTYSGVPMDGPISMAIQKELIHGYLACVSYVDAQVGKLVAKLKETGLDENTMIVLWGDHGFHLGDKQLWGKHTNYEQSTRAPLIIVRGGFPGGKSNSSPVNFIDIFPTLCELTELPIPKGIDGKSLVPILKGRSDAVQDFAASVYRRNGYSGIAIRTKRYRYVTWYQGAKHKARQGIRLAAKPEFSELYDYETDPQEQRNLSGDPAYADTEKRLAQLNRQHVAFTQGKQFLTN</sequence>
<evidence type="ECO:0000256" key="6">
    <source>
        <dbReference type="ARBA" id="ARBA00022837"/>
    </source>
</evidence>
<keyword evidence="10" id="KW-1185">Reference proteome</keyword>
<evidence type="ECO:0000256" key="7">
    <source>
        <dbReference type="SAM" id="SignalP"/>
    </source>
</evidence>
<evidence type="ECO:0000256" key="4">
    <source>
        <dbReference type="ARBA" id="ARBA00022729"/>
    </source>
</evidence>
<dbReference type="GO" id="GO:0005737">
    <property type="term" value="C:cytoplasm"/>
    <property type="evidence" value="ECO:0007669"/>
    <property type="project" value="TreeGrafter"/>
</dbReference>
<proteinExistence type="inferred from homology"/>
<dbReference type="Proteomes" id="UP000315003">
    <property type="component" value="Chromosome"/>
</dbReference>
<keyword evidence="3" id="KW-0479">Metal-binding</keyword>
<dbReference type="PANTHER" id="PTHR45953">
    <property type="entry name" value="IDURONATE 2-SULFATASE"/>
    <property type="match status" value="1"/>
</dbReference>
<dbReference type="PROSITE" id="PS00523">
    <property type="entry name" value="SULFATASE_1"/>
    <property type="match status" value="1"/>
</dbReference>
<dbReference type="CDD" id="cd16030">
    <property type="entry name" value="iduronate-2-sulfatase"/>
    <property type="match status" value="1"/>
</dbReference>
<dbReference type="InterPro" id="IPR000917">
    <property type="entry name" value="Sulfatase_N"/>
</dbReference>
<dbReference type="AlphaFoldDB" id="A0A517SWN5"/>
<dbReference type="InterPro" id="IPR035874">
    <property type="entry name" value="IDS"/>
</dbReference>
<feature type="chain" id="PRO_5021938344" evidence="7">
    <location>
        <begin position="19"/>
        <end position="520"/>
    </location>
</feature>
<dbReference type="EC" id="3.1.6.6" evidence="9"/>
<feature type="domain" description="Sulfatase N-terminal" evidence="8">
    <location>
        <begin position="21"/>
        <end position="400"/>
    </location>
</feature>
<dbReference type="SUPFAM" id="SSF53649">
    <property type="entry name" value="Alkaline phosphatase-like"/>
    <property type="match status" value="1"/>
</dbReference>
<evidence type="ECO:0000256" key="3">
    <source>
        <dbReference type="ARBA" id="ARBA00022723"/>
    </source>
</evidence>
<feature type="signal peptide" evidence="7">
    <location>
        <begin position="1"/>
        <end position="18"/>
    </location>
</feature>
<dbReference type="PANTHER" id="PTHR45953:SF1">
    <property type="entry name" value="IDURONATE 2-SULFATASE"/>
    <property type="match status" value="1"/>
</dbReference>
<keyword evidence="5 9" id="KW-0378">Hydrolase</keyword>
<dbReference type="Pfam" id="PF00884">
    <property type="entry name" value="Sulfatase"/>
    <property type="match status" value="1"/>
</dbReference>
<gene>
    <name evidence="9" type="primary">betC_13</name>
    <name evidence="9" type="ORF">SV7mr_30700</name>
</gene>
<organism evidence="9 10">
    <name type="scientific">Stieleria bergensis</name>
    <dbReference type="NCBI Taxonomy" id="2528025"/>
    <lineage>
        <taxon>Bacteria</taxon>
        <taxon>Pseudomonadati</taxon>
        <taxon>Planctomycetota</taxon>
        <taxon>Planctomycetia</taxon>
        <taxon>Pirellulales</taxon>
        <taxon>Pirellulaceae</taxon>
        <taxon>Stieleria</taxon>
    </lineage>
</organism>
<dbReference type="InterPro" id="IPR024607">
    <property type="entry name" value="Sulfatase_CS"/>
</dbReference>
<dbReference type="EMBL" id="CP036272">
    <property type="protein sequence ID" value="QDT60546.1"/>
    <property type="molecule type" value="Genomic_DNA"/>
</dbReference>
<dbReference type="GO" id="GO:0004423">
    <property type="term" value="F:iduronate-2-sulfatase activity"/>
    <property type="evidence" value="ECO:0007669"/>
    <property type="project" value="InterPro"/>
</dbReference>
<name>A0A517SWN5_9BACT</name>
<dbReference type="InterPro" id="IPR017850">
    <property type="entry name" value="Alkaline_phosphatase_core_sf"/>
</dbReference>
<dbReference type="GO" id="GO:0047753">
    <property type="term" value="F:choline-sulfatase activity"/>
    <property type="evidence" value="ECO:0007669"/>
    <property type="project" value="UniProtKB-EC"/>
</dbReference>
<evidence type="ECO:0000313" key="9">
    <source>
        <dbReference type="EMBL" id="QDT60546.1"/>
    </source>
</evidence>
<dbReference type="OrthoDB" id="9803751at2"/>
<dbReference type="Gene3D" id="3.40.720.10">
    <property type="entry name" value="Alkaline Phosphatase, subunit A"/>
    <property type="match status" value="1"/>
</dbReference>
<dbReference type="RefSeq" id="WP_145273385.1">
    <property type="nucleotide sequence ID" value="NZ_CP036272.1"/>
</dbReference>
<protein>
    <submittedName>
        <fullName evidence="9">Choline-sulfatase</fullName>
        <ecNumber evidence="9">3.1.6.6</ecNumber>
    </submittedName>
</protein>
<evidence type="ECO:0000256" key="2">
    <source>
        <dbReference type="ARBA" id="ARBA00008779"/>
    </source>
</evidence>